<reference evidence="5 6" key="1">
    <citation type="submission" date="2017-06" db="EMBL/GenBank/DDBJ databases">
        <title>Draft genome sequence of anaerobic fermentative bacterium Anaeromicrobium sediminis DY2726D isolated from West Pacific Ocean sediments.</title>
        <authorList>
            <person name="Zeng X."/>
        </authorList>
    </citation>
    <scope>NUCLEOTIDE SEQUENCE [LARGE SCALE GENOMIC DNA]</scope>
    <source>
        <strain evidence="5 6">DY2726D</strain>
    </source>
</reference>
<dbReference type="InterPro" id="IPR000032">
    <property type="entry name" value="HPr-like"/>
</dbReference>
<evidence type="ECO:0000259" key="4">
    <source>
        <dbReference type="PROSITE" id="PS51350"/>
    </source>
</evidence>
<keyword evidence="6" id="KW-1185">Reference proteome</keyword>
<dbReference type="NCBIfam" id="TIGR01003">
    <property type="entry name" value="PTS_HPr_family"/>
    <property type="match status" value="1"/>
</dbReference>
<dbReference type="CDD" id="cd00367">
    <property type="entry name" value="PTS-HPr_like"/>
    <property type="match status" value="1"/>
</dbReference>
<protein>
    <submittedName>
        <fullName evidence="5">Phosphocarrier protein HPr</fullName>
    </submittedName>
</protein>
<accession>A0A267MEI1</accession>
<dbReference type="GO" id="GO:0005737">
    <property type="term" value="C:cytoplasm"/>
    <property type="evidence" value="ECO:0007669"/>
    <property type="project" value="UniProtKB-SubCell"/>
</dbReference>
<dbReference type="InterPro" id="IPR035895">
    <property type="entry name" value="HPr-like_sf"/>
</dbReference>
<dbReference type="SUPFAM" id="SSF55594">
    <property type="entry name" value="HPr-like"/>
    <property type="match status" value="1"/>
</dbReference>
<comment type="caution">
    <text evidence="5">The sequence shown here is derived from an EMBL/GenBank/DDBJ whole genome shotgun (WGS) entry which is preliminary data.</text>
</comment>
<dbReference type="EMBL" id="NIBG01000022">
    <property type="protein sequence ID" value="PAB57867.1"/>
    <property type="molecule type" value="Genomic_DNA"/>
</dbReference>
<evidence type="ECO:0000256" key="2">
    <source>
        <dbReference type="ARBA" id="ARBA00022490"/>
    </source>
</evidence>
<proteinExistence type="predicted"/>
<dbReference type="OrthoDB" id="9809047at2"/>
<evidence type="ECO:0000313" key="6">
    <source>
        <dbReference type="Proteomes" id="UP000216024"/>
    </source>
</evidence>
<evidence type="ECO:0000313" key="5">
    <source>
        <dbReference type="EMBL" id="PAB57867.1"/>
    </source>
</evidence>
<evidence type="ECO:0000256" key="3">
    <source>
        <dbReference type="ARBA" id="ARBA00022683"/>
    </source>
</evidence>
<keyword evidence="2" id="KW-0963">Cytoplasm</keyword>
<comment type="subcellular location">
    <subcellularLocation>
        <location evidence="1">Cytoplasm</location>
    </subcellularLocation>
</comment>
<dbReference type="PRINTS" id="PR00107">
    <property type="entry name" value="PHOSPHOCPHPR"/>
</dbReference>
<feature type="domain" description="HPr" evidence="4">
    <location>
        <begin position="1"/>
        <end position="87"/>
    </location>
</feature>
<dbReference type="AlphaFoldDB" id="A0A267MEI1"/>
<dbReference type="PROSITE" id="PS00589">
    <property type="entry name" value="PTS_HPR_SER"/>
    <property type="match status" value="1"/>
</dbReference>
<dbReference type="GO" id="GO:0009401">
    <property type="term" value="P:phosphoenolpyruvate-dependent sugar phosphotransferase system"/>
    <property type="evidence" value="ECO:0007669"/>
    <property type="project" value="UniProtKB-KW"/>
</dbReference>
<dbReference type="RefSeq" id="WP_095135092.1">
    <property type="nucleotide sequence ID" value="NZ_NIBG01000022.1"/>
</dbReference>
<dbReference type="InterPro" id="IPR002114">
    <property type="entry name" value="PTS_HPr_Ser_P_site"/>
</dbReference>
<dbReference type="PANTHER" id="PTHR33705:SF2">
    <property type="entry name" value="PHOSPHOCARRIER PROTEIN NPR"/>
    <property type="match status" value="1"/>
</dbReference>
<name>A0A267MEI1_9FIRM</name>
<dbReference type="Gene3D" id="3.30.1340.10">
    <property type="entry name" value="HPr-like"/>
    <property type="match status" value="1"/>
</dbReference>
<organism evidence="5 6">
    <name type="scientific">Anaeromicrobium sediminis</name>
    <dbReference type="NCBI Taxonomy" id="1478221"/>
    <lineage>
        <taxon>Bacteria</taxon>
        <taxon>Bacillati</taxon>
        <taxon>Bacillota</taxon>
        <taxon>Clostridia</taxon>
        <taxon>Peptostreptococcales</taxon>
        <taxon>Thermotaleaceae</taxon>
        <taxon>Anaeromicrobium</taxon>
    </lineage>
</organism>
<sequence length="87" mass="9543">MYSNEVIIKNSTGIHARPAQMLVQESAKYKSSINILKDDVVYNAKSIMNIMSMGAIKGDKIIIEAQGEDEKLAVEGLIKIVENGFGE</sequence>
<keyword evidence="3" id="KW-0598">Phosphotransferase system</keyword>
<dbReference type="Pfam" id="PF00381">
    <property type="entry name" value="PTS-HPr"/>
    <property type="match status" value="1"/>
</dbReference>
<dbReference type="PANTHER" id="PTHR33705">
    <property type="entry name" value="PHOSPHOCARRIER PROTEIN HPR"/>
    <property type="match status" value="1"/>
</dbReference>
<dbReference type="PROSITE" id="PS51350">
    <property type="entry name" value="PTS_HPR_DOM"/>
    <property type="match status" value="1"/>
</dbReference>
<evidence type="ECO:0000256" key="1">
    <source>
        <dbReference type="ARBA" id="ARBA00004496"/>
    </source>
</evidence>
<dbReference type="Proteomes" id="UP000216024">
    <property type="component" value="Unassembled WGS sequence"/>
</dbReference>
<dbReference type="InterPro" id="IPR050399">
    <property type="entry name" value="HPr"/>
</dbReference>
<gene>
    <name evidence="5" type="ORF">CCE28_17880</name>
</gene>